<dbReference type="InterPro" id="IPR055411">
    <property type="entry name" value="LRR_FXL15/At3g58940/PEG3-like"/>
</dbReference>
<proteinExistence type="predicted"/>
<dbReference type="PANTHER" id="PTHR31293:SF12">
    <property type="entry name" value="RNI-LIKE SUPERFAMILY PROTEIN"/>
    <property type="match status" value="1"/>
</dbReference>
<dbReference type="AlphaFoldDB" id="A0A6D2LM23"/>
<dbReference type="Pfam" id="PF07723">
    <property type="entry name" value="LRR_2"/>
    <property type="match status" value="1"/>
</dbReference>
<sequence length="329" mass="37775">MEKQKLNEFPDDLIMKILSFLPMFKKTVATHLISKRWEEPWELVPDVMFEEDVADGAYESFMSFVYGSLLSRDAHILERLHLKLSRIYSASDINFLVQIAVNRGVRKLRIGLYGYTLELPSCLSTCTTLKSLILSEVSIEVVTREFRLPSLKSLHVLSVEFQGDDDSAVSLLQKCPDLEYLAVYKTILISTNVRALSTYRNLKTVIPLKTLIVSEVSINDVPSWFRLPSLKAMHLLSVQFLGKESVAKLLRICPFLEDLIVKRTGVFNSLWPTVSACRTLKTLILREVSIEVVSPWFCLHSLKCLHLLSVEFLDDKHDFYKVARFLNIW</sequence>
<dbReference type="PANTHER" id="PTHR31293">
    <property type="entry name" value="RNI-LIKE SUPERFAMILY PROTEIN"/>
    <property type="match status" value="1"/>
</dbReference>
<dbReference type="EMBL" id="CACVBM020001940">
    <property type="protein sequence ID" value="CAA7062522.1"/>
    <property type="molecule type" value="Genomic_DNA"/>
</dbReference>
<evidence type="ECO:0000259" key="1">
    <source>
        <dbReference type="Pfam" id="PF24758"/>
    </source>
</evidence>
<feature type="domain" description="F-box/LRR-repeat protein 15/At3g58940/PEG3-like LRR" evidence="1">
    <location>
        <begin position="99"/>
        <end position="223"/>
    </location>
</feature>
<dbReference type="Pfam" id="PF24758">
    <property type="entry name" value="LRR_At5g56370"/>
    <property type="match status" value="1"/>
</dbReference>
<name>A0A6D2LM23_9BRAS</name>
<dbReference type="SUPFAM" id="SSF52058">
    <property type="entry name" value="L domain-like"/>
    <property type="match status" value="1"/>
</dbReference>
<dbReference type="OrthoDB" id="1095711at2759"/>
<dbReference type="InterPro" id="IPR055294">
    <property type="entry name" value="FBL60-like"/>
</dbReference>
<dbReference type="SUPFAM" id="SSF81383">
    <property type="entry name" value="F-box domain"/>
    <property type="match status" value="1"/>
</dbReference>
<accession>A0A6D2LM23</accession>
<dbReference type="InterPro" id="IPR013101">
    <property type="entry name" value="LRR_PRU1-like"/>
</dbReference>
<organism evidence="2 3">
    <name type="scientific">Microthlaspi erraticum</name>
    <dbReference type="NCBI Taxonomy" id="1685480"/>
    <lineage>
        <taxon>Eukaryota</taxon>
        <taxon>Viridiplantae</taxon>
        <taxon>Streptophyta</taxon>
        <taxon>Embryophyta</taxon>
        <taxon>Tracheophyta</taxon>
        <taxon>Spermatophyta</taxon>
        <taxon>Magnoliopsida</taxon>
        <taxon>eudicotyledons</taxon>
        <taxon>Gunneridae</taxon>
        <taxon>Pentapetalae</taxon>
        <taxon>rosids</taxon>
        <taxon>malvids</taxon>
        <taxon>Brassicales</taxon>
        <taxon>Brassicaceae</taxon>
        <taxon>Coluteocarpeae</taxon>
        <taxon>Microthlaspi</taxon>
    </lineage>
</organism>
<dbReference type="Proteomes" id="UP000467841">
    <property type="component" value="Unassembled WGS sequence"/>
</dbReference>
<comment type="caution">
    <text evidence="2">The sequence shown here is derived from an EMBL/GenBank/DDBJ whole genome shotgun (WGS) entry which is preliminary data.</text>
</comment>
<dbReference type="InterPro" id="IPR032675">
    <property type="entry name" value="LRR_dom_sf"/>
</dbReference>
<dbReference type="InterPro" id="IPR036047">
    <property type="entry name" value="F-box-like_dom_sf"/>
</dbReference>
<keyword evidence="3" id="KW-1185">Reference proteome</keyword>
<evidence type="ECO:0000313" key="3">
    <source>
        <dbReference type="Proteomes" id="UP000467841"/>
    </source>
</evidence>
<gene>
    <name evidence="2" type="ORF">MERR_LOCUS49758</name>
</gene>
<dbReference type="Gene3D" id="3.80.10.10">
    <property type="entry name" value="Ribonuclease Inhibitor"/>
    <property type="match status" value="1"/>
</dbReference>
<reference evidence="2" key="1">
    <citation type="submission" date="2020-01" db="EMBL/GenBank/DDBJ databases">
        <authorList>
            <person name="Mishra B."/>
        </authorList>
    </citation>
    <scope>NUCLEOTIDE SEQUENCE [LARGE SCALE GENOMIC DNA]</scope>
</reference>
<protein>
    <recommendedName>
        <fullName evidence="1">F-box/LRR-repeat protein 15/At3g58940/PEG3-like LRR domain-containing protein</fullName>
    </recommendedName>
</protein>
<evidence type="ECO:0000313" key="2">
    <source>
        <dbReference type="EMBL" id="CAA7062522.1"/>
    </source>
</evidence>